<dbReference type="GO" id="GO:0006099">
    <property type="term" value="P:tricarboxylic acid cycle"/>
    <property type="evidence" value="ECO:0007669"/>
    <property type="project" value="InterPro"/>
</dbReference>
<evidence type="ECO:0000256" key="10">
    <source>
        <dbReference type="HAMAP-Rule" id="MF_00595"/>
    </source>
</evidence>
<evidence type="ECO:0000256" key="4">
    <source>
        <dbReference type="ARBA" id="ARBA00012305"/>
    </source>
</evidence>
<name>A0A9X2PWT0_9BACT</name>
<dbReference type="GO" id="GO:0005829">
    <property type="term" value="C:cytosol"/>
    <property type="evidence" value="ECO:0007669"/>
    <property type="project" value="TreeGrafter"/>
</dbReference>
<dbReference type="NCBIfam" id="NF000584">
    <property type="entry name" value="PRK00009.1"/>
    <property type="match status" value="1"/>
</dbReference>
<dbReference type="PROSITE" id="PS00393">
    <property type="entry name" value="PEPCASE_2"/>
    <property type="match status" value="1"/>
</dbReference>
<evidence type="ECO:0000256" key="11">
    <source>
        <dbReference type="PROSITE-ProRule" id="PRU10111"/>
    </source>
</evidence>
<dbReference type="GO" id="GO:0000287">
    <property type="term" value="F:magnesium ion binding"/>
    <property type="evidence" value="ECO:0007669"/>
    <property type="project" value="UniProtKB-UniRule"/>
</dbReference>
<comment type="catalytic activity">
    <reaction evidence="9 10">
        <text>oxaloacetate + phosphate = phosphoenolpyruvate + hydrogencarbonate</text>
        <dbReference type="Rhea" id="RHEA:28370"/>
        <dbReference type="ChEBI" id="CHEBI:16452"/>
        <dbReference type="ChEBI" id="CHEBI:17544"/>
        <dbReference type="ChEBI" id="CHEBI:43474"/>
        <dbReference type="ChEBI" id="CHEBI:58702"/>
        <dbReference type="EC" id="4.1.1.31"/>
    </reaction>
</comment>
<evidence type="ECO:0000256" key="12">
    <source>
        <dbReference type="PROSITE-ProRule" id="PRU10112"/>
    </source>
</evidence>
<dbReference type="InterPro" id="IPR015813">
    <property type="entry name" value="Pyrv/PenolPyrv_kinase-like_dom"/>
</dbReference>
<proteinExistence type="inferred from homology"/>
<sequence length="957" mass="106796">MPRWDDLDLETEGTGISKPLSRQVNLVGSMLGHIAEEQSGEALFEHVEGLRALCKAAEQEGAPEKREEAAERIAALDQDTLERLLHVYTTFFHLVNQAEQQEIIRINRERARQSGPSEWPLGPGDGPGADGAEPRPQSIDAAVADLKAEGYTADEVVAFFRQLDIQPTLTAHPTEARRRSVLRKEQHIADLLSTLRRPDATPDERAETLDRLYSQVAFLLGTDEVRAERPTVREEVEQGHYFLHGSIWDTIPAIHRDVQQALRRHYDATAELPAFLQYRSWIGSDRDGNPNVTADVTRWTVARQRRTTLEHYLDEIDELRDDLSISTRQLTVSDALEASLEADAEEIALPDDVRRQYQREPYRLKLCYIEERLRGLLDRIDATDVAAMAGAYTADDLLADLDLIAESLQGHGFEDAAQSGQLHRLRSLVKTFGFHLAALDVRQHSGVHEDTVAALLDAGDVVDDYGALSEEEKLEVLSRELQNPRPLVSRHADLPADAAELMEVFGVLWAMQAVDPDIVGSYVVSMTHTVSDLLEPMLLAKEAGLGAVVDGSYRCPLDVVPLFETIEDLDAADDRMETLFTHPVYAAQLEGRDGFQEIMLGYSDSNKDGGYWMANWALHKAIHALGVVCDEHDVDLRLFHGRGGTVGRGGGHTSQAIRALPPVVHNGRIRMTEQGEIISFRYALPDIARRHVEQIVNATLTATARAQNTPAPENPLLADKVSMESDVVALMDRLAEEGMSAYRAFIDDPEGWQWYTAATPIEHISRLPIASRPVSRASAGEQVEFENLRAIPWVFAWTQTRYIAPGWYGTGQGLATLLEDEPDARDTLRDLYENWPFFRTVLDSAQREMARARLPIAERYDALADVETSFHAPIVDDYERAESAILEITDQAALFDGNPVLKKSIELRNPYTDVLNLIQIELLKRYRASTDDAEQEALREAIFLSINGVAAAMQSTG</sequence>
<dbReference type="InterPro" id="IPR033129">
    <property type="entry name" value="PEPCASE_His_AS"/>
</dbReference>
<protein>
    <recommendedName>
        <fullName evidence="5 10">Phosphoenolpyruvate carboxylase</fullName>
        <shortName evidence="10">PEPC</shortName>
        <shortName evidence="10">PEPCase</shortName>
        <ecNumber evidence="4 10">4.1.1.31</ecNumber>
    </recommendedName>
</protein>
<evidence type="ECO:0000256" key="2">
    <source>
        <dbReference type="ARBA" id="ARBA00003670"/>
    </source>
</evidence>
<feature type="active site" evidence="10 12">
    <location>
        <position position="607"/>
    </location>
</feature>
<comment type="caution">
    <text evidence="14">The sequence shown here is derived from an EMBL/GenBank/DDBJ whole genome shotgun (WGS) entry which is preliminary data.</text>
</comment>
<dbReference type="AlphaFoldDB" id="A0A9X2PWT0"/>
<evidence type="ECO:0000256" key="6">
    <source>
        <dbReference type="ARBA" id="ARBA00022842"/>
    </source>
</evidence>
<dbReference type="GO" id="GO:0006107">
    <property type="term" value="P:oxaloacetate metabolic process"/>
    <property type="evidence" value="ECO:0007669"/>
    <property type="project" value="UniProtKB-UniRule"/>
</dbReference>
<evidence type="ECO:0000256" key="9">
    <source>
        <dbReference type="ARBA" id="ARBA00048995"/>
    </source>
</evidence>
<dbReference type="InterPro" id="IPR018129">
    <property type="entry name" value="PEP_COase_Lys_AS"/>
</dbReference>
<dbReference type="InterPro" id="IPR021135">
    <property type="entry name" value="PEP_COase"/>
</dbReference>
<feature type="active site" evidence="10 11">
    <location>
        <position position="172"/>
    </location>
</feature>
<dbReference type="GO" id="GO:0008964">
    <property type="term" value="F:phosphoenolpyruvate carboxylase activity"/>
    <property type="evidence" value="ECO:0007669"/>
    <property type="project" value="UniProtKB-UniRule"/>
</dbReference>
<reference evidence="14" key="1">
    <citation type="submission" date="2022-08" db="EMBL/GenBank/DDBJ databases">
        <title>Genomic Encyclopedia of Type Strains, Phase V (KMG-V): Genome sequencing to study the core and pangenomes of soil and plant-associated prokaryotes.</title>
        <authorList>
            <person name="Whitman W."/>
        </authorList>
    </citation>
    <scope>NUCLEOTIDE SEQUENCE</scope>
    <source>
        <strain evidence="14">0</strain>
    </source>
</reference>
<evidence type="ECO:0000256" key="7">
    <source>
        <dbReference type="ARBA" id="ARBA00023239"/>
    </source>
</evidence>
<keyword evidence="8 10" id="KW-0120">Carbon dioxide fixation</keyword>
<dbReference type="PRINTS" id="PR00150">
    <property type="entry name" value="PEPCARBXLASE"/>
</dbReference>
<evidence type="ECO:0000256" key="5">
    <source>
        <dbReference type="ARBA" id="ARBA00022419"/>
    </source>
</evidence>
<accession>A0A9X2PWT0</accession>
<dbReference type="GO" id="GO:0015977">
    <property type="term" value="P:carbon fixation"/>
    <property type="evidence" value="ECO:0007669"/>
    <property type="project" value="UniProtKB-UniRule"/>
</dbReference>
<dbReference type="PROSITE" id="PS00781">
    <property type="entry name" value="PEPCASE_1"/>
    <property type="match status" value="1"/>
</dbReference>
<dbReference type="HAMAP" id="MF_00595">
    <property type="entry name" value="PEPcase_type1"/>
    <property type="match status" value="1"/>
</dbReference>
<dbReference type="Proteomes" id="UP001155027">
    <property type="component" value="Unassembled WGS sequence"/>
</dbReference>
<comment type="function">
    <text evidence="2 10">Forms oxaloacetate, a four-carbon dicarboxylic acid source for the tricarboxylic acid cycle.</text>
</comment>
<evidence type="ECO:0000256" key="3">
    <source>
        <dbReference type="ARBA" id="ARBA00008346"/>
    </source>
</evidence>
<dbReference type="Pfam" id="PF00311">
    <property type="entry name" value="PEPcase"/>
    <property type="match status" value="1"/>
</dbReference>
<evidence type="ECO:0000256" key="8">
    <source>
        <dbReference type="ARBA" id="ARBA00023300"/>
    </source>
</evidence>
<dbReference type="SUPFAM" id="SSF51621">
    <property type="entry name" value="Phosphoenolpyruvate/pyruvate domain"/>
    <property type="match status" value="1"/>
</dbReference>
<keyword evidence="6 10" id="KW-0460">Magnesium</keyword>
<evidence type="ECO:0000313" key="15">
    <source>
        <dbReference type="Proteomes" id="UP001155027"/>
    </source>
</evidence>
<comment type="cofactor">
    <cofactor evidence="1 10">
        <name>Mg(2+)</name>
        <dbReference type="ChEBI" id="CHEBI:18420"/>
    </cofactor>
</comment>
<dbReference type="EMBL" id="JANUAU010000007">
    <property type="protein sequence ID" value="MCS3678307.1"/>
    <property type="molecule type" value="Genomic_DNA"/>
</dbReference>
<evidence type="ECO:0000313" key="14">
    <source>
        <dbReference type="EMBL" id="MCS3678307.1"/>
    </source>
</evidence>
<evidence type="ECO:0000256" key="13">
    <source>
        <dbReference type="SAM" id="MobiDB-lite"/>
    </source>
</evidence>
<comment type="subunit">
    <text evidence="10">Homotetramer.</text>
</comment>
<dbReference type="PANTHER" id="PTHR30523">
    <property type="entry name" value="PHOSPHOENOLPYRUVATE CARBOXYLASE"/>
    <property type="match status" value="1"/>
</dbReference>
<feature type="region of interest" description="Disordered" evidence="13">
    <location>
        <begin position="111"/>
        <end position="136"/>
    </location>
</feature>
<dbReference type="RefSeq" id="WP_259080546.1">
    <property type="nucleotide sequence ID" value="NZ_JANUAU010000007.1"/>
</dbReference>
<dbReference type="PANTHER" id="PTHR30523:SF6">
    <property type="entry name" value="PHOSPHOENOLPYRUVATE CARBOXYLASE"/>
    <property type="match status" value="1"/>
</dbReference>
<keyword evidence="7 10" id="KW-0456">Lyase</keyword>
<gene>
    <name evidence="10" type="primary">ppc</name>
    <name evidence="14" type="ORF">GGP71_002238</name>
</gene>
<evidence type="ECO:0000256" key="1">
    <source>
        <dbReference type="ARBA" id="ARBA00001946"/>
    </source>
</evidence>
<comment type="similarity">
    <text evidence="3 10">Belongs to the PEPCase type 1 family.</text>
</comment>
<dbReference type="EC" id="4.1.1.31" evidence="4 10"/>
<dbReference type="InterPro" id="IPR022805">
    <property type="entry name" value="PEP_COase_bac/pln-type"/>
</dbReference>
<dbReference type="Gene3D" id="1.20.1440.90">
    <property type="entry name" value="Phosphoenolpyruvate/pyruvate domain"/>
    <property type="match status" value="1"/>
</dbReference>
<organism evidence="14 15">
    <name type="scientific">Salinibacter ruber</name>
    <dbReference type="NCBI Taxonomy" id="146919"/>
    <lineage>
        <taxon>Bacteria</taxon>
        <taxon>Pseudomonadati</taxon>
        <taxon>Rhodothermota</taxon>
        <taxon>Rhodothermia</taxon>
        <taxon>Rhodothermales</taxon>
        <taxon>Salinibacteraceae</taxon>
        <taxon>Salinibacter</taxon>
    </lineage>
</organism>